<organism evidence="1 2">
    <name type="scientific">Penicillium argentinense</name>
    <dbReference type="NCBI Taxonomy" id="1131581"/>
    <lineage>
        <taxon>Eukaryota</taxon>
        <taxon>Fungi</taxon>
        <taxon>Dikarya</taxon>
        <taxon>Ascomycota</taxon>
        <taxon>Pezizomycotina</taxon>
        <taxon>Eurotiomycetes</taxon>
        <taxon>Eurotiomycetidae</taxon>
        <taxon>Eurotiales</taxon>
        <taxon>Aspergillaceae</taxon>
        <taxon>Penicillium</taxon>
    </lineage>
</organism>
<accession>A0A9W9G4W0</accession>
<dbReference type="GeneID" id="81351536"/>
<evidence type="ECO:0000313" key="1">
    <source>
        <dbReference type="EMBL" id="KAJ5112008.1"/>
    </source>
</evidence>
<proteinExistence type="predicted"/>
<sequence>MFFDLVNGKLSSWFFNLCRRIRSLIPYLNSHQNANDEEIPFNYILTFDATESAYDNYIDTETSIRYFDVESSSAETLDSDALSLDHGPLDYGLLDYGPLDPHDLHTIDTHHIWWGPLTH</sequence>
<reference evidence="1" key="1">
    <citation type="submission" date="2022-11" db="EMBL/GenBank/DDBJ databases">
        <authorList>
            <person name="Petersen C."/>
        </authorList>
    </citation>
    <scope>NUCLEOTIDE SEQUENCE</scope>
    <source>
        <strain evidence="1">IBT 30761</strain>
    </source>
</reference>
<reference evidence="1" key="2">
    <citation type="journal article" date="2023" name="IMA Fungus">
        <title>Comparative genomic study of the Penicillium genus elucidates a diverse pangenome and 15 lateral gene transfer events.</title>
        <authorList>
            <person name="Petersen C."/>
            <person name="Sorensen T."/>
            <person name="Nielsen M.R."/>
            <person name="Sondergaard T.E."/>
            <person name="Sorensen J.L."/>
            <person name="Fitzpatrick D.A."/>
            <person name="Frisvad J.C."/>
            <person name="Nielsen K.L."/>
        </authorList>
    </citation>
    <scope>NUCLEOTIDE SEQUENCE</scope>
    <source>
        <strain evidence="1">IBT 30761</strain>
    </source>
</reference>
<evidence type="ECO:0000313" key="2">
    <source>
        <dbReference type="Proteomes" id="UP001149074"/>
    </source>
</evidence>
<keyword evidence="2" id="KW-1185">Reference proteome</keyword>
<dbReference type="Proteomes" id="UP001149074">
    <property type="component" value="Unassembled WGS sequence"/>
</dbReference>
<comment type="caution">
    <text evidence="1">The sequence shown here is derived from an EMBL/GenBank/DDBJ whole genome shotgun (WGS) entry which is preliminary data.</text>
</comment>
<protein>
    <submittedName>
        <fullName evidence="1">Uncharacterized protein</fullName>
    </submittedName>
</protein>
<dbReference type="EMBL" id="JAPQKI010000001">
    <property type="protein sequence ID" value="KAJ5112008.1"/>
    <property type="molecule type" value="Genomic_DNA"/>
</dbReference>
<name>A0A9W9G4W0_9EURO</name>
<gene>
    <name evidence="1" type="ORF">N7532_000053</name>
</gene>
<dbReference type="AlphaFoldDB" id="A0A9W9G4W0"/>
<dbReference type="RefSeq" id="XP_056479781.1">
    <property type="nucleotide sequence ID" value="XM_056612557.1"/>
</dbReference>